<dbReference type="Proteomes" id="UP000042997">
    <property type="component" value="Unassembled WGS sequence"/>
</dbReference>
<feature type="region of interest" description="Disordered" evidence="1">
    <location>
        <begin position="1"/>
        <end position="26"/>
    </location>
</feature>
<reference evidence="2 3" key="1">
    <citation type="journal article" date="2014" name="Genome Announc.">
        <title>Draft Genome Sequence of Propane- and Butane-Oxidizing Actinobacterium Rhodococcus ruber IEGM 231.</title>
        <authorList>
            <person name="Ivshina I.B."/>
            <person name="Kuyukina M.S."/>
            <person name="Krivoruchko A.V."/>
            <person name="Barbe V."/>
            <person name="Fischer C."/>
        </authorList>
    </citation>
    <scope>NUCLEOTIDE SEQUENCE [LARGE SCALE GENOMIC DNA]</scope>
</reference>
<name>A0A098BJR2_9NOCA</name>
<gene>
    <name evidence="2" type="ORF">RHRU231_360041</name>
</gene>
<accession>A0A098BJR2</accession>
<proteinExistence type="predicted"/>
<sequence length="209" mass="21496">MTGMEDAGSADGGVDVQRGEPGPGVEPAAVRVVHRPVPRRGGARCAEFVEGAAVEQQRLGVAALRVDDLADVDDVVAAVVLAPRNAGQGCRCSGEHRCGGAVLEHRAGGLRPAGEVQGGVDLVGGEDVHRERRAGEEGARLGRPGQGDLAQAGLEGDRGERGDRCAVRGALVVGAGDHGDATCELSEDVSEPTLIHFGAPCRSFRRDVM</sequence>
<feature type="region of interest" description="Disordered" evidence="1">
    <location>
        <begin position="131"/>
        <end position="160"/>
    </location>
</feature>
<evidence type="ECO:0000256" key="1">
    <source>
        <dbReference type="SAM" id="MobiDB-lite"/>
    </source>
</evidence>
<dbReference type="EMBL" id="CCSD01000046">
    <property type="protein sequence ID" value="CDZ87921.1"/>
    <property type="molecule type" value="Genomic_DNA"/>
</dbReference>
<organism evidence="2 3">
    <name type="scientific">Rhodococcus ruber</name>
    <dbReference type="NCBI Taxonomy" id="1830"/>
    <lineage>
        <taxon>Bacteria</taxon>
        <taxon>Bacillati</taxon>
        <taxon>Actinomycetota</taxon>
        <taxon>Actinomycetes</taxon>
        <taxon>Mycobacteriales</taxon>
        <taxon>Nocardiaceae</taxon>
        <taxon>Rhodococcus</taxon>
    </lineage>
</organism>
<dbReference type="AlphaFoldDB" id="A0A098BJR2"/>
<evidence type="ECO:0000313" key="2">
    <source>
        <dbReference type="EMBL" id="CDZ87921.1"/>
    </source>
</evidence>
<protein>
    <submittedName>
        <fullName evidence="2">Uncharacterized protein</fullName>
    </submittedName>
</protein>
<evidence type="ECO:0000313" key="3">
    <source>
        <dbReference type="Proteomes" id="UP000042997"/>
    </source>
</evidence>
<feature type="compositionally biased region" description="Basic and acidic residues" evidence="1">
    <location>
        <begin position="131"/>
        <end position="140"/>
    </location>
</feature>